<dbReference type="Proteomes" id="UP001525968">
    <property type="component" value="Unassembled WGS sequence"/>
</dbReference>
<evidence type="ECO:0000256" key="1">
    <source>
        <dbReference type="SAM" id="MobiDB-lite"/>
    </source>
</evidence>
<sequence>MARDPDAFSAGLVQALRQALDGRADVQEREMFGCLCFMVDAKICLGIKRDELLVRLPPERHAEFLEMPGVRELSPRGGMLGFFFIDPDGYARRAQWEYWIDQALAFNPQARATPPRKAATASTPRKPASARPPRRVLED</sequence>
<reference evidence="3 4" key="1">
    <citation type="submission" date="2022-09" db="EMBL/GenBank/DDBJ databases">
        <title>Draft genome of isolate Be4.</title>
        <authorList>
            <person name="Sanchez-Castro I."/>
            <person name="Martinez-Rodriguez P."/>
            <person name="Descostes M."/>
            <person name="Merroun M."/>
        </authorList>
    </citation>
    <scope>NUCLEOTIDE SEQUENCE [LARGE SCALE GENOMIC DNA]</scope>
    <source>
        <strain evidence="3 4">Be4</strain>
    </source>
</reference>
<protein>
    <submittedName>
        <fullName evidence="3">TfoX/Sxy family protein</fullName>
    </submittedName>
</protein>
<evidence type="ECO:0000259" key="2">
    <source>
        <dbReference type="Pfam" id="PF04993"/>
    </source>
</evidence>
<dbReference type="Pfam" id="PF04993">
    <property type="entry name" value="TfoX_N"/>
    <property type="match status" value="1"/>
</dbReference>
<feature type="domain" description="TfoX N-terminal" evidence="2">
    <location>
        <begin position="20"/>
        <end position="106"/>
    </location>
</feature>
<feature type="region of interest" description="Disordered" evidence="1">
    <location>
        <begin position="111"/>
        <end position="139"/>
    </location>
</feature>
<organism evidence="3 4">
    <name type="scientific">Acidovorax bellezanensis</name>
    <dbReference type="NCBI Taxonomy" id="2976702"/>
    <lineage>
        <taxon>Bacteria</taxon>
        <taxon>Pseudomonadati</taxon>
        <taxon>Pseudomonadota</taxon>
        <taxon>Betaproteobacteria</taxon>
        <taxon>Burkholderiales</taxon>
        <taxon>Comamonadaceae</taxon>
        <taxon>Acidovorax</taxon>
    </lineage>
</organism>
<gene>
    <name evidence="3" type="ORF">N0K08_20455</name>
</gene>
<dbReference type="SUPFAM" id="SSF159894">
    <property type="entry name" value="YgaC/TfoX-N like"/>
    <property type="match status" value="1"/>
</dbReference>
<dbReference type="RefSeq" id="WP_261502252.1">
    <property type="nucleotide sequence ID" value="NZ_JAODYH010000014.1"/>
</dbReference>
<keyword evidence="4" id="KW-1185">Reference proteome</keyword>
<evidence type="ECO:0000313" key="4">
    <source>
        <dbReference type="Proteomes" id="UP001525968"/>
    </source>
</evidence>
<accession>A0ABT2PUU0</accession>
<dbReference type="Gene3D" id="3.30.1460.30">
    <property type="entry name" value="YgaC/TfoX-N like chaperone"/>
    <property type="match status" value="1"/>
</dbReference>
<proteinExistence type="predicted"/>
<dbReference type="EMBL" id="JAODYH010000014">
    <property type="protein sequence ID" value="MCT9813007.1"/>
    <property type="molecule type" value="Genomic_DNA"/>
</dbReference>
<name>A0ABT2PUU0_9BURK</name>
<comment type="caution">
    <text evidence="3">The sequence shown here is derived from an EMBL/GenBank/DDBJ whole genome shotgun (WGS) entry which is preliminary data.</text>
</comment>
<dbReference type="InterPro" id="IPR007076">
    <property type="entry name" value="TfoX_N"/>
</dbReference>
<feature type="compositionally biased region" description="Low complexity" evidence="1">
    <location>
        <begin position="111"/>
        <end position="131"/>
    </location>
</feature>
<evidence type="ECO:0000313" key="3">
    <source>
        <dbReference type="EMBL" id="MCT9813007.1"/>
    </source>
</evidence>